<name>W0RTE9_9BACT</name>
<gene>
    <name evidence="1" type="ORF">J421_5328</name>
</gene>
<keyword evidence="1" id="KW-0614">Plasmid</keyword>
<protein>
    <submittedName>
        <fullName evidence="1">Uncharacterized protein</fullName>
    </submittedName>
</protein>
<sequence>MGAGSVAVLALALACQDSASEPGIPPLRLELDADSIFSGTRAQIVLRARFIDARRGVDSLVQPTFTVRDARIARVDLLAAEPGTAILTTGDQFGQTWVVGTVVVGGRTLTDSVWVAVIARFQ</sequence>
<geneLocation type="plasmid" evidence="1 2">
    <name>1</name>
</geneLocation>
<dbReference type="HOGENOM" id="CLU_2023392_0_0_0"/>
<reference evidence="1 2" key="1">
    <citation type="journal article" date="2014" name="Genome Announc.">
        <title>Genome Sequence and Methylome of Soil Bacterium Gemmatirosa kalamazoonensis KBS708T, a Member of the Rarely Cultivated Gemmatimonadetes Phylum.</title>
        <authorList>
            <person name="Debruyn J.M."/>
            <person name="Radosevich M."/>
            <person name="Wommack K.E."/>
            <person name="Polson S.W."/>
            <person name="Hauser L.J."/>
            <person name="Fawaz M.N."/>
            <person name="Korlach J."/>
            <person name="Tsai Y.C."/>
        </authorList>
    </citation>
    <scope>NUCLEOTIDE SEQUENCE [LARGE SCALE GENOMIC DNA]</scope>
    <source>
        <strain evidence="1 2">KBS708</strain>
        <plasmid evidence="2">Plasmid 1</plasmid>
    </source>
</reference>
<dbReference type="EMBL" id="CP007129">
    <property type="protein sequence ID" value="AHG92863.1"/>
    <property type="molecule type" value="Genomic_DNA"/>
</dbReference>
<dbReference type="AlphaFoldDB" id="W0RTE9"/>
<dbReference type="KEGG" id="gba:J421_5328"/>
<accession>W0RTE9</accession>
<proteinExistence type="predicted"/>
<dbReference type="Proteomes" id="UP000019151">
    <property type="component" value="Plasmid 1"/>
</dbReference>
<evidence type="ECO:0000313" key="1">
    <source>
        <dbReference type="EMBL" id="AHG92863.1"/>
    </source>
</evidence>
<dbReference type="InParanoid" id="W0RTE9"/>
<keyword evidence="2" id="KW-1185">Reference proteome</keyword>
<evidence type="ECO:0000313" key="2">
    <source>
        <dbReference type="Proteomes" id="UP000019151"/>
    </source>
</evidence>
<organism evidence="1 2">
    <name type="scientific">Gemmatirosa kalamazoonensis</name>
    <dbReference type="NCBI Taxonomy" id="861299"/>
    <lineage>
        <taxon>Bacteria</taxon>
        <taxon>Pseudomonadati</taxon>
        <taxon>Gemmatimonadota</taxon>
        <taxon>Gemmatimonadia</taxon>
        <taxon>Gemmatimonadales</taxon>
        <taxon>Gemmatimonadaceae</taxon>
        <taxon>Gemmatirosa</taxon>
    </lineage>
</organism>